<evidence type="ECO:0000256" key="4">
    <source>
        <dbReference type="PROSITE-ProRule" id="PRU00175"/>
    </source>
</evidence>
<dbReference type="PROSITE" id="PS50089">
    <property type="entry name" value="ZF_RING_2"/>
    <property type="match status" value="1"/>
</dbReference>
<reference evidence="6 7" key="1">
    <citation type="journal article" date="2016" name="Sci. Rep.">
        <title>The genome sequence of the outbreeding globe artichoke constructed de novo incorporating a phase-aware low-pass sequencing strategy of F1 progeny.</title>
        <authorList>
            <person name="Scaglione D."/>
            <person name="Reyes-Chin-Wo S."/>
            <person name="Acquadro A."/>
            <person name="Froenicke L."/>
            <person name="Portis E."/>
            <person name="Beitel C."/>
            <person name="Tirone M."/>
            <person name="Mauro R."/>
            <person name="Lo Monaco A."/>
            <person name="Mauromicale G."/>
            <person name="Faccioli P."/>
            <person name="Cattivelli L."/>
            <person name="Rieseberg L."/>
            <person name="Michelmore R."/>
            <person name="Lanteri S."/>
        </authorList>
    </citation>
    <scope>NUCLEOTIDE SEQUENCE [LARGE SCALE GENOMIC DNA]</scope>
    <source>
        <strain evidence="6">2C</strain>
    </source>
</reference>
<keyword evidence="7" id="KW-1185">Reference proteome</keyword>
<dbReference type="EMBL" id="LEKV01003818">
    <property type="protein sequence ID" value="KVH97793.1"/>
    <property type="molecule type" value="Genomic_DNA"/>
</dbReference>
<evidence type="ECO:0000313" key="7">
    <source>
        <dbReference type="Proteomes" id="UP000243975"/>
    </source>
</evidence>
<dbReference type="FunFam" id="3.30.40.10:FF:000239">
    <property type="entry name" value="probable BOI-related E3 ubiquitin-protein ligase 2"/>
    <property type="match status" value="1"/>
</dbReference>
<evidence type="ECO:0000256" key="2">
    <source>
        <dbReference type="ARBA" id="ARBA00022771"/>
    </source>
</evidence>
<protein>
    <submittedName>
        <fullName evidence="6">Zinc finger, RING/FYVE/PHD-type</fullName>
    </submittedName>
</protein>
<dbReference type="InterPro" id="IPR001841">
    <property type="entry name" value="Znf_RING"/>
</dbReference>
<dbReference type="CDD" id="cd16649">
    <property type="entry name" value="mRING-HC-C3HC5_CGRF1-like"/>
    <property type="match status" value="1"/>
</dbReference>
<name>A0A103XVR9_CYNCS</name>
<accession>A0A103XVR9</accession>
<keyword evidence="1" id="KW-0479">Metal-binding</keyword>
<organism evidence="6 7">
    <name type="scientific">Cynara cardunculus var. scolymus</name>
    <name type="common">Globe artichoke</name>
    <name type="synonym">Cynara scolymus</name>
    <dbReference type="NCBI Taxonomy" id="59895"/>
    <lineage>
        <taxon>Eukaryota</taxon>
        <taxon>Viridiplantae</taxon>
        <taxon>Streptophyta</taxon>
        <taxon>Embryophyta</taxon>
        <taxon>Tracheophyta</taxon>
        <taxon>Spermatophyta</taxon>
        <taxon>Magnoliopsida</taxon>
        <taxon>eudicotyledons</taxon>
        <taxon>Gunneridae</taxon>
        <taxon>Pentapetalae</taxon>
        <taxon>asterids</taxon>
        <taxon>campanulids</taxon>
        <taxon>Asterales</taxon>
        <taxon>Asteraceae</taxon>
        <taxon>Carduoideae</taxon>
        <taxon>Cardueae</taxon>
        <taxon>Carduinae</taxon>
        <taxon>Cynara</taxon>
    </lineage>
</organism>
<dbReference type="Gene3D" id="3.30.40.10">
    <property type="entry name" value="Zinc/RING finger domain, C3HC4 (zinc finger)"/>
    <property type="match status" value="1"/>
</dbReference>
<gene>
    <name evidence="6" type="ORF">Ccrd_000075</name>
</gene>
<dbReference type="OMA" id="DQFIKFR"/>
<dbReference type="PANTHER" id="PTHR42647:SF51">
    <property type="entry name" value="SBP (S-RIBONUCLEASE BINDING PROTEIN) FAMILY PROTEIN-RELATED"/>
    <property type="match status" value="1"/>
</dbReference>
<sequence>MPYHFFNQLLPLYPLSLCIHNFLSLKVSILIDYSLSIGSLIVSRYEIFIAEIIFDLLLSLSLLLWFDYWSGSSNDLPDLLFFLLVILQDLARFWTSERKMFGGSNTNSLVPVFLDENLFQYPSNQLQLFGNVPATRNVDPVNYSVREHNSPVFRSNKRPREAEANLMQKKLQISLNQNFYNEETDRPSTIPTPHPVSTGLKLSYDDEERNSSITSASGSMTAAPSIMSSFGDGVTNELDRHNEELERFIMIQVGENMVKGVKEIRQRHMATFLASIGKGIEKKIREKDLEIETINLKNKDLVGRIKQVANEAQNWHYRAKYNESMVNMLRTNLQQALAQGNEQQQQVKEGFGDTDVEYDAVSSIDPNNYLNAPGKSLKDNNSSMMVCKACKAKEVSVLVMPCRHLSLCKDCDRGVNVCPVCQIVKTVGVEVYMS</sequence>
<evidence type="ECO:0000313" key="6">
    <source>
        <dbReference type="EMBL" id="KVH97793.1"/>
    </source>
</evidence>
<evidence type="ECO:0000259" key="5">
    <source>
        <dbReference type="PROSITE" id="PS50089"/>
    </source>
</evidence>
<dbReference type="GO" id="GO:0008270">
    <property type="term" value="F:zinc ion binding"/>
    <property type="evidence" value="ECO:0007669"/>
    <property type="project" value="UniProtKB-KW"/>
</dbReference>
<dbReference type="AlphaFoldDB" id="A0A103XVR9"/>
<dbReference type="InterPro" id="IPR013083">
    <property type="entry name" value="Znf_RING/FYVE/PHD"/>
</dbReference>
<keyword evidence="3" id="KW-0862">Zinc</keyword>
<dbReference type="Proteomes" id="UP000243975">
    <property type="component" value="Unassembled WGS sequence"/>
</dbReference>
<proteinExistence type="predicted"/>
<comment type="caution">
    <text evidence="6">The sequence shown here is derived from an EMBL/GenBank/DDBJ whole genome shotgun (WGS) entry which is preliminary data.</text>
</comment>
<dbReference type="PANTHER" id="PTHR42647">
    <property type="entry name" value="SBP (S-RIBONUCLEASE BINDING PROTEIN) FAMILY PROTEIN"/>
    <property type="match status" value="1"/>
</dbReference>
<dbReference type="Pfam" id="PF13920">
    <property type="entry name" value="zf-C3HC4_3"/>
    <property type="match status" value="1"/>
</dbReference>
<keyword evidence="2 4" id="KW-0863">Zinc-finger</keyword>
<evidence type="ECO:0000256" key="3">
    <source>
        <dbReference type="ARBA" id="ARBA00022833"/>
    </source>
</evidence>
<feature type="domain" description="RING-type" evidence="5">
    <location>
        <begin position="387"/>
        <end position="422"/>
    </location>
</feature>
<dbReference type="GO" id="GO:0004842">
    <property type="term" value="F:ubiquitin-protein transferase activity"/>
    <property type="evidence" value="ECO:0007669"/>
    <property type="project" value="TreeGrafter"/>
</dbReference>
<evidence type="ECO:0000256" key="1">
    <source>
        <dbReference type="ARBA" id="ARBA00022723"/>
    </source>
</evidence>
<dbReference type="Gramene" id="KVH97793">
    <property type="protein sequence ID" value="KVH97793"/>
    <property type="gene ID" value="Ccrd_000075"/>
</dbReference>